<reference evidence="5" key="1">
    <citation type="submission" date="2023-08" db="EMBL/GenBank/DDBJ databases">
        <title>Rhodospirillaceae gen. nov., a novel taxon isolated from the Yangtze River Yuezi River estuary sludge.</title>
        <authorList>
            <person name="Ruan L."/>
        </authorList>
    </citation>
    <scope>NUCLEOTIDE SEQUENCE [LARGE SCALE GENOMIC DNA]</scope>
    <source>
        <strain evidence="5">R-7</strain>
    </source>
</reference>
<sequence>MADKIGVSVVGCGFFAQNHLNAWRDLAKDGVELIAVCDIDAAKAKAAAEKFKVPRWYTDLDVLLAKEKPGLIDIVTRVETHREQVLKTVAKGIPTIVQKPFGFDLGDCRAMTLAAKKAGVFLAVHENFRFQAPLRRITELLRQGVIGTPSWGRVSFRTDYDIYTGQPYLLNETRFVINDLGVHVCDLARAFLGEVEHVTCETQRRNPKAKGEDTATMMMKHVNGAVSMVECTYGAHRLPDIFPQTLIELEGPKGAIILYKNFDLEIMVGGKITKEHADAEVLHWAARPWHIIQESVLATNAHILNALRSGKPADVSAEDNFKTFACCEAAYKSAESGKAVALEPLQAKAKSAGKAKAKAKPKARAKVKSPKRPAKKAGKKSSKKAARSKK</sequence>
<dbReference type="SUPFAM" id="SSF55347">
    <property type="entry name" value="Glyceraldehyde-3-phosphate dehydrogenase-like, C-terminal domain"/>
    <property type="match status" value="1"/>
</dbReference>
<dbReference type="SUPFAM" id="SSF51735">
    <property type="entry name" value="NAD(P)-binding Rossmann-fold domains"/>
    <property type="match status" value="1"/>
</dbReference>
<evidence type="ECO:0000259" key="3">
    <source>
        <dbReference type="Pfam" id="PF22725"/>
    </source>
</evidence>
<dbReference type="EMBL" id="JAUYVI010000006">
    <property type="protein sequence ID" value="MDQ7250305.1"/>
    <property type="molecule type" value="Genomic_DNA"/>
</dbReference>
<dbReference type="Pfam" id="PF01408">
    <property type="entry name" value="GFO_IDH_MocA"/>
    <property type="match status" value="1"/>
</dbReference>
<dbReference type="Proteomes" id="UP001230156">
    <property type="component" value="Unassembled WGS sequence"/>
</dbReference>
<proteinExistence type="predicted"/>
<evidence type="ECO:0000313" key="4">
    <source>
        <dbReference type="EMBL" id="MDQ7250305.1"/>
    </source>
</evidence>
<organism evidence="4 5">
    <name type="scientific">Dongia sedimenti</name>
    <dbReference type="NCBI Taxonomy" id="3064282"/>
    <lineage>
        <taxon>Bacteria</taxon>
        <taxon>Pseudomonadati</taxon>
        <taxon>Pseudomonadota</taxon>
        <taxon>Alphaproteobacteria</taxon>
        <taxon>Rhodospirillales</taxon>
        <taxon>Dongiaceae</taxon>
        <taxon>Dongia</taxon>
    </lineage>
</organism>
<dbReference type="Gene3D" id="3.40.50.720">
    <property type="entry name" value="NAD(P)-binding Rossmann-like Domain"/>
    <property type="match status" value="1"/>
</dbReference>
<dbReference type="Gene3D" id="3.30.360.10">
    <property type="entry name" value="Dihydrodipicolinate Reductase, domain 2"/>
    <property type="match status" value="1"/>
</dbReference>
<dbReference type="Pfam" id="PF22725">
    <property type="entry name" value="GFO_IDH_MocA_C3"/>
    <property type="match status" value="1"/>
</dbReference>
<keyword evidence="5" id="KW-1185">Reference proteome</keyword>
<feature type="compositionally biased region" description="Basic residues" evidence="1">
    <location>
        <begin position="351"/>
        <end position="390"/>
    </location>
</feature>
<comment type="caution">
    <text evidence="4">The sequence shown here is derived from an EMBL/GenBank/DDBJ whole genome shotgun (WGS) entry which is preliminary data.</text>
</comment>
<feature type="domain" description="Gfo/Idh/MocA-like oxidoreductase N-terminal" evidence="2">
    <location>
        <begin position="6"/>
        <end position="124"/>
    </location>
</feature>
<evidence type="ECO:0000256" key="1">
    <source>
        <dbReference type="SAM" id="MobiDB-lite"/>
    </source>
</evidence>
<dbReference type="InterPro" id="IPR036291">
    <property type="entry name" value="NAD(P)-bd_dom_sf"/>
</dbReference>
<gene>
    <name evidence="4" type="ORF">Q8A70_21625</name>
</gene>
<evidence type="ECO:0000259" key="2">
    <source>
        <dbReference type="Pfam" id="PF01408"/>
    </source>
</evidence>
<dbReference type="InterPro" id="IPR000683">
    <property type="entry name" value="Gfo/Idh/MocA-like_OxRdtase_N"/>
</dbReference>
<dbReference type="PANTHER" id="PTHR43708:SF8">
    <property type="entry name" value="OXIDOREDUCTASE"/>
    <property type="match status" value="1"/>
</dbReference>
<dbReference type="InterPro" id="IPR051317">
    <property type="entry name" value="Gfo/Idh/MocA_oxidoreduct"/>
</dbReference>
<protein>
    <submittedName>
        <fullName evidence="4">Gfo/Idh/MocA family oxidoreductase</fullName>
    </submittedName>
</protein>
<feature type="domain" description="GFO/IDH/MocA-like oxidoreductase" evidence="3">
    <location>
        <begin position="135"/>
        <end position="256"/>
    </location>
</feature>
<dbReference type="InterPro" id="IPR055170">
    <property type="entry name" value="GFO_IDH_MocA-like_dom"/>
</dbReference>
<name>A0ABU0YT35_9PROT</name>
<dbReference type="RefSeq" id="WP_379959387.1">
    <property type="nucleotide sequence ID" value="NZ_JAUYVI010000006.1"/>
</dbReference>
<accession>A0ABU0YT35</accession>
<feature type="region of interest" description="Disordered" evidence="1">
    <location>
        <begin position="350"/>
        <end position="390"/>
    </location>
</feature>
<evidence type="ECO:0000313" key="5">
    <source>
        <dbReference type="Proteomes" id="UP001230156"/>
    </source>
</evidence>
<dbReference type="PANTHER" id="PTHR43708">
    <property type="entry name" value="CONSERVED EXPRESSED OXIDOREDUCTASE (EUROFUNG)"/>
    <property type="match status" value="1"/>
</dbReference>